<dbReference type="AlphaFoldDB" id="A0A1R1Y1L1"/>
<protein>
    <submittedName>
        <fullName evidence="1">Uncharacterized protein</fullName>
    </submittedName>
</protein>
<sequence length="236" mass="27396">MELVKINLYSEEVLFIFVRLKAIFDAMDLTDQTERITEILKKASTMDRNRILDKGLETFSEVMEYFLTEEDRQNRLRKSKRELATYSNSKISNSQSYPLSPKSQLKIVTTSSGKYMTRIKCFRCELTGHYAWDIPTYTNIHTNELFEVKTPKQENTKVRTIPFSMGIKAPESIRWDVSNTQTPIRKLLEKKLDVNLVELRYQYESTKEVTALTGMVEVNGITSKFQYDSGASVNII</sequence>
<organism evidence="1 2">
    <name type="scientific">Smittium culicis</name>
    <dbReference type="NCBI Taxonomy" id="133412"/>
    <lineage>
        <taxon>Eukaryota</taxon>
        <taxon>Fungi</taxon>
        <taxon>Fungi incertae sedis</taxon>
        <taxon>Zoopagomycota</taxon>
        <taxon>Kickxellomycotina</taxon>
        <taxon>Harpellomycetes</taxon>
        <taxon>Harpellales</taxon>
        <taxon>Legeriomycetaceae</taxon>
        <taxon>Smittium</taxon>
    </lineage>
</organism>
<accession>A0A1R1Y1L1</accession>
<comment type="caution">
    <text evidence="1">The sequence shown here is derived from an EMBL/GenBank/DDBJ whole genome shotgun (WGS) entry which is preliminary data.</text>
</comment>
<gene>
    <name evidence="1" type="ORF">AYI69_g6099</name>
</gene>
<dbReference type="OrthoDB" id="2423195at2759"/>
<evidence type="ECO:0000313" key="1">
    <source>
        <dbReference type="EMBL" id="OMJ20715.1"/>
    </source>
</evidence>
<proteinExistence type="predicted"/>
<dbReference type="Proteomes" id="UP000187429">
    <property type="component" value="Unassembled WGS sequence"/>
</dbReference>
<evidence type="ECO:0000313" key="2">
    <source>
        <dbReference type="Proteomes" id="UP000187429"/>
    </source>
</evidence>
<reference evidence="2" key="1">
    <citation type="submission" date="2017-01" db="EMBL/GenBank/DDBJ databases">
        <authorList>
            <person name="Wang Y."/>
            <person name="White M."/>
            <person name="Kvist S."/>
            <person name="Moncalvo J.-M."/>
        </authorList>
    </citation>
    <scope>NUCLEOTIDE SEQUENCE [LARGE SCALE GENOMIC DNA]</scope>
    <source>
        <strain evidence="2">ID-206-W2</strain>
    </source>
</reference>
<keyword evidence="2" id="KW-1185">Reference proteome</keyword>
<name>A0A1R1Y1L1_9FUNG</name>
<dbReference type="EMBL" id="LSSM01002683">
    <property type="protein sequence ID" value="OMJ20715.1"/>
    <property type="molecule type" value="Genomic_DNA"/>
</dbReference>